<feature type="compositionally biased region" description="Basic and acidic residues" evidence="1">
    <location>
        <begin position="711"/>
        <end position="723"/>
    </location>
</feature>
<keyword evidence="3" id="KW-1185">Reference proteome</keyword>
<feature type="compositionally biased region" description="Low complexity" evidence="1">
    <location>
        <begin position="688"/>
        <end position="709"/>
    </location>
</feature>
<dbReference type="SMART" id="SM00671">
    <property type="entry name" value="SEL1"/>
    <property type="match status" value="2"/>
</dbReference>
<dbReference type="Gene3D" id="1.25.40.10">
    <property type="entry name" value="Tetratricopeptide repeat domain"/>
    <property type="match status" value="1"/>
</dbReference>
<dbReference type="InterPro" id="IPR006597">
    <property type="entry name" value="Sel1-like"/>
</dbReference>
<name>A0A165FAX2_9BASI</name>
<protein>
    <submittedName>
        <fullName evidence="2">Uncharacterized protein</fullName>
    </submittedName>
</protein>
<reference evidence="2 3" key="1">
    <citation type="journal article" date="2016" name="Mol. Biol. Evol.">
        <title>Comparative Genomics of Early-Diverging Mushroom-Forming Fungi Provides Insights into the Origins of Lignocellulose Decay Capabilities.</title>
        <authorList>
            <person name="Nagy L.G."/>
            <person name="Riley R."/>
            <person name="Tritt A."/>
            <person name="Adam C."/>
            <person name="Daum C."/>
            <person name="Floudas D."/>
            <person name="Sun H."/>
            <person name="Yadav J.S."/>
            <person name="Pangilinan J."/>
            <person name="Larsson K.H."/>
            <person name="Matsuura K."/>
            <person name="Barry K."/>
            <person name="Labutti K."/>
            <person name="Kuo R."/>
            <person name="Ohm R.A."/>
            <person name="Bhattacharya S.S."/>
            <person name="Shirouzu T."/>
            <person name="Yoshinaga Y."/>
            <person name="Martin F.M."/>
            <person name="Grigoriev I.V."/>
            <person name="Hibbett D.S."/>
        </authorList>
    </citation>
    <scope>NUCLEOTIDE SEQUENCE [LARGE SCALE GENOMIC DNA]</scope>
    <source>
        <strain evidence="2 3">HHB12733</strain>
    </source>
</reference>
<feature type="region of interest" description="Disordered" evidence="1">
    <location>
        <begin position="597"/>
        <end position="729"/>
    </location>
</feature>
<dbReference type="InParanoid" id="A0A165FAX2"/>
<feature type="compositionally biased region" description="Low complexity" evidence="1">
    <location>
        <begin position="668"/>
        <end position="677"/>
    </location>
</feature>
<sequence>MEYWPVLFLKAHRAAEQWRLLQGAAPSRIAESFPQMSEQELAERERKRLGQMEVLRKECVDALEFGWKKGVHLCANYMGELYAHGWVVRRSGKMARQWWEWAAENGSVQAMKHLGRHLGVFRDPTKRRLMHVQVDLALSYNKQAAPWSGTAAHQAAQYYWRPVGETRAHHRQRWGVEADDEEAAKWFYYGVRTGHVYCRLGLARMMLEKRVKLDQLAQWEVERLELLARDDPDASETTEWDEVATDENGAPDPLAAPEMDVYLLHAAGIKRAVKVQHRLNPDGSITTNKYEVFVGEYGNPEDVKYARRLQKQNKRVKREGGTARWAVKHHLELGGGVENQTTTQFEEELEMGLEDHDELEQVHDAPRKQEVEDFTDGFDIPSHLLTGNSGNPARSPHAYLDTGFNLVMTSEAEMLADARKRVEEWMLHLRCAGALIDGVPISDRRPLPGPLPDPLPGTGLATWPAPWSSPGTTVAKVGDDTLFGRGRDRRAEVESLQRLLRKQERQAGELLGDERALKEWRRGQERGERKLCNRLAPPSEREQRDEQEQDPIAKWRRPEQHEAIAPMRYGAKKSRQMRGLMDVLALNGRDEVEMEMEFEADPADKTVSVYSPSLPFSASGRSAVHSIASAGTRESERERRRGRPKATNQGLQSLVSVLAQNGREVESDPSASPSHSPFPEPEPEPLHQRSPSQVPSPSSRTRGGVSGTSERGGRKWEDQRDVFEDVLGL</sequence>
<dbReference type="EMBL" id="KV423977">
    <property type="protein sequence ID" value="KZT56486.1"/>
    <property type="molecule type" value="Genomic_DNA"/>
</dbReference>
<dbReference type="OrthoDB" id="10583302at2759"/>
<proteinExistence type="predicted"/>
<organism evidence="2 3">
    <name type="scientific">Calocera cornea HHB12733</name>
    <dbReference type="NCBI Taxonomy" id="1353952"/>
    <lineage>
        <taxon>Eukaryota</taxon>
        <taxon>Fungi</taxon>
        <taxon>Dikarya</taxon>
        <taxon>Basidiomycota</taxon>
        <taxon>Agaricomycotina</taxon>
        <taxon>Dacrymycetes</taxon>
        <taxon>Dacrymycetales</taxon>
        <taxon>Dacrymycetaceae</taxon>
        <taxon>Calocera</taxon>
    </lineage>
</organism>
<evidence type="ECO:0000313" key="2">
    <source>
        <dbReference type="EMBL" id="KZT56486.1"/>
    </source>
</evidence>
<feature type="compositionally biased region" description="Polar residues" evidence="1">
    <location>
        <begin position="646"/>
        <end position="659"/>
    </location>
</feature>
<evidence type="ECO:0000256" key="1">
    <source>
        <dbReference type="SAM" id="MobiDB-lite"/>
    </source>
</evidence>
<feature type="compositionally biased region" description="Polar residues" evidence="1">
    <location>
        <begin position="608"/>
        <end position="620"/>
    </location>
</feature>
<feature type="region of interest" description="Disordered" evidence="1">
    <location>
        <begin position="532"/>
        <end position="562"/>
    </location>
</feature>
<accession>A0A165FAX2</accession>
<dbReference type="InterPro" id="IPR011990">
    <property type="entry name" value="TPR-like_helical_dom_sf"/>
</dbReference>
<gene>
    <name evidence="2" type="ORF">CALCODRAFT_497389</name>
</gene>
<evidence type="ECO:0000313" key="3">
    <source>
        <dbReference type="Proteomes" id="UP000076842"/>
    </source>
</evidence>
<dbReference type="SUPFAM" id="SSF81901">
    <property type="entry name" value="HCP-like"/>
    <property type="match status" value="1"/>
</dbReference>
<dbReference type="AlphaFoldDB" id="A0A165FAX2"/>
<dbReference type="Proteomes" id="UP000076842">
    <property type="component" value="Unassembled WGS sequence"/>
</dbReference>
<feature type="compositionally biased region" description="Basic and acidic residues" evidence="1">
    <location>
        <begin position="539"/>
        <end position="562"/>
    </location>
</feature>